<organism evidence="1 2">
    <name type="scientific">Flagellimonas aurea</name>
    <dbReference type="NCBI Taxonomy" id="2915619"/>
    <lineage>
        <taxon>Bacteria</taxon>
        <taxon>Pseudomonadati</taxon>
        <taxon>Bacteroidota</taxon>
        <taxon>Flavobacteriia</taxon>
        <taxon>Flavobacteriales</taxon>
        <taxon>Flavobacteriaceae</taxon>
        <taxon>Flagellimonas</taxon>
    </lineage>
</organism>
<gene>
    <name evidence="1" type="ORF">J0656_07455</name>
</gene>
<dbReference type="Proteomes" id="UP000664044">
    <property type="component" value="Unassembled WGS sequence"/>
</dbReference>
<keyword evidence="2" id="KW-1185">Reference proteome</keyword>
<evidence type="ECO:0000313" key="2">
    <source>
        <dbReference type="Proteomes" id="UP000664044"/>
    </source>
</evidence>
<dbReference type="SUPFAM" id="SSF47413">
    <property type="entry name" value="lambda repressor-like DNA-binding domains"/>
    <property type="match status" value="1"/>
</dbReference>
<dbReference type="InterPro" id="IPR001387">
    <property type="entry name" value="Cro/C1-type_HTH"/>
</dbReference>
<proteinExistence type="predicted"/>
<dbReference type="EMBL" id="JAFLNL010000003">
    <property type="protein sequence ID" value="MBO0353848.1"/>
    <property type="molecule type" value="Genomic_DNA"/>
</dbReference>
<reference evidence="1 2" key="1">
    <citation type="submission" date="2021-03" db="EMBL/GenBank/DDBJ databases">
        <title>Muricauda lutimaris sp. nov. and Muricauda ruestringensis sp. nov, two marine members of the Flavobacteriaceae isolated from deep sea sediments of Western Pacific.</title>
        <authorList>
            <person name="Zhao S."/>
            <person name="Liu R."/>
        </authorList>
    </citation>
    <scope>NUCLEOTIDE SEQUENCE [LARGE SCALE GENOMIC DNA]</scope>
    <source>
        <strain evidence="1 2">BC31-1-A7</strain>
    </source>
</reference>
<name>A0ABS3G3H3_9FLAO</name>
<evidence type="ECO:0000313" key="1">
    <source>
        <dbReference type="EMBL" id="MBO0353848.1"/>
    </source>
</evidence>
<dbReference type="RefSeq" id="WP_207032629.1">
    <property type="nucleotide sequence ID" value="NZ_JAFLNL010000003.1"/>
</dbReference>
<dbReference type="CDD" id="cd00093">
    <property type="entry name" value="HTH_XRE"/>
    <property type="match status" value="1"/>
</dbReference>
<protein>
    <submittedName>
        <fullName evidence="1">Helix-turn-helix transcriptional regulator</fullName>
    </submittedName>
</protein>
<dbReference type="InterPro" id="IPR010982">
    <property type="entry name" value="Lambda_DNA-bd_dom_sf"/>
</dbReference>
<dbReference type="Gene3D" id="1.10.260.40">
    <property type="entry name" value="lambda repressor-like DNA-binding domains"/>
    <property type="match status" value="1"/>
</dbReference>
<comment type="caution">
    <text evidence="1">The sequence shown here is derived from an EMBL/GenBank/DDBJ whole genome shotgun (WGS) entry which is preliminary data.</text>
</comment>
<accession>A0ABS3G3H3</accession>
<sequence>MKDIDELKNAKAEDFYYIGKRLREIRDDLVEADDTTDKRNSHYSRKNVCERLGVDYSTLTNVERGTISPTTFKLILYYYSLGYNPMWIIATDNEFIPKRNIGENLVYQEGIQESFKTLESNILEALSGFKSKI</sequence>